<feature type="binding site" evidence="6">
    <location>
        <position position="113"/>
    </location>
    <ligand>
        <name>Mg(2+)</name>
        <dbReference type="ChEBI" id="CHEBI:18420"/>
    </ligand>
</feature>
<dbReference type="GO" id="GO:0016891">
    <property type="term" value="F:RNA endonuclease activity producing 5'-phosphomonoesters, hydrolytic mechanism"/>
    <property type="evidence" value="ECO:0007669"/>
    <property type="project" value="TreeGrafter"/>
</dbReference>
<dbReference type="GO" id="GO:0043737">
    <property type="term" value="F:deoxyribonuclease V activity"/>
    <property type="evidence" value="ECO:0007669"/>
    <property type="project" value="UniProtKB-UniRule"/>
</dbReference>
<dbReference type="Proteomes" id="UP000267654">
    <property type="component" value="Unassembled WGS sequence"/>
</dbReference>
<dbReference type="CDD" id="cd06559">
    <property type="entry name" value="Endonuclease_V"/>
    <property type="match status" value="1"/>
</dbReference>
<dbReference type="EMBL" id="QMQB01000043">
    <property type="protein sequence ID" value="RLE14322.1"/>
    <property type="molecule type" value="Genomic_DNA"/>
</dbReference>
<evidence type="ECO:0000256" key="1">
    <source>
        <dbReference type="ARBA" id="ARBA00004496"/>
    </source>
</evidence>
<feature type="binding site" evidence="6">
    <location>
        <position position="47"/>
    </location>
    <ligand>
        <name>Mg(2+)</name>
        <dbReference type="ChEBI" id="CHEBI:18420"/>
    </ligand>
</feature>
<accession>A0A662DJJ9</accession>
<keyword evidence="2 6" id="KW-0963">Cytoplasm</keyword>
<keyword evidence="4 6" id="KW-0255">Endonuclease</keyword>
<keyword evidence="3 6" id="KW-0540">Nuclease</keyword>
<comment type="catalytic activity">
    <reaction evidence="6">
        <text>Endonucleolytic cleavage at apurinic or apyrimidinic sites to products with a 5'-phosphate.</text>
        <dbReference type="EC" id="3.1.21.7"/>
    </reaction>
</comment>
<organism evidence="7 8">
    <name type="scientific">Aerophobetes bacterium</name>
    <dbReference type="NCBI Taxonomy" id="2030807"/>
    <lineage>
        <taxon>Bacteria</taxon>
        <taxon>Candidatus Aerophobota</taxon>
    </lineage>
</organism>
<dbReference type="GO" id="GO:0003727">
    <property type="term" value="F:single-stranded RNA binding"/>
    <property type="evidence" value="ECO:0007669"/>
    <property type="project" value="TreeGrafter"/>
</dbReference>
<name>A0A662DJJ9_UNCAE</name>
<keyword evidence="5 6" id="KW-0378">Hydrolase</keyword>
<reference evidence="7 8" key="1">
    <citation type="submission" date="2018-06" db="EMBL/GenBank/DDBJ databases">
        <title>Extensive metabolic versatility and redundancy in microbially diverse, dynamic hydrothermal sediments.</title>
        <authorList>
            <person name="Dombrowski N."/>
            <person name="Teske A."/>
            <person name="Baker B.J."/>
        </authorList>
    </citation>
    <scope>NUCLEOTIDE SEQUENCE [LARGE SCALE GENOMIC DNA]</scope>
    <source>
        <strain evidence="7">B19_G9</strain>
    </source>
</reference>
<evidence type="ECO:0000313" key="7">
    <source>
        <dbReference type="EMBL" id="RLE14322.1"/>
    </source>
</evidence>
<dbReference type="Pfam" id="PF04493">
    <property type="entry name" value="Endonuclease_5"/>
    <property type="match status" value="1"/>
</dbReference>
<dbReference type="EC" id="3.1.21.7" evidence="6"/>
<sequence length="243" mass="27224">MIEQRNISRLHSWQVDASGAILIQLKLRKKIQLKRKEGKIEKIAAIDVAYEKEKAVAGVLVFSYPQLNLIEKVSTVSSVDFPYIPGLLTFREGPCIIDALCRVKEKADLLLFDGQGIAHPRRMGIATHLGIYLNISSIGCAKSKLTGDYNNLADEAGAFVPLYDGNELVGFAVRTKKDTRPVFVSPGNLIDFDQALKIVLTCCRGHRIPEPLRLAHIFANSEKQRVRENGKNQKDCFSLFRWT</sequence>
<dbReference type="HAMAP" id="MF_00801">
    <property type="entry name" value="Endonuclease_5"/>
    <property type="match status" value="1"/>
</dbReference>
<comment type="caution">
    <text evidence="7">The sequence shown here is derived from an EMBL/GenBank/DDBJ whole genome shotgun (WGS) entry which is preliminary data.</text>
</comment>
<dbReference type="AlphaFoldDB" id="A0A662DJJ9"/>
<dbReference type="PANTHER" id="PTHR28511">
    <property type="entry name" value="ENDONUCLEASE V"/>
    <property type="match status" value="1"/>
</dbReference>
<keyword evidence="6" id="KW-0479">Metal-binding</keyword>
<dbReference type="GO" id="GO:0006281">
    <property type="term" value="P:DNA repair"/>
    <property type="evidence" value="ECO:0007669"/>
    <property type="project" value="UniProtKB-UniRule"/>
</dbReference>
<keyword evidence="6" id="KW-0227">DNA damage</keyword>
<evidence type="ECO:0000256" key="2">
    <source>
        <dbReference type="ARBA" id="ARBA00022490"/>
    </source>
</evidence>
<dbReference type="GO" id="GO:0005737">
    <property type="term" value="C:cytoplasm"/>
    <property type="evidence" value="ECO:0007669"/>
    <property type="project" value="UniProtKB-SubCell"/>
</dbReference>
<evidence type="ECO:0000256" key="6">
    <source>
        <dbReference type="HAMAP-Rule" id="MF_00801"/>
    </source>
</evidence>
<feature type="site" description="Interaction with target DNA" evidence="6">
    <location>
        <position position="83"/>
    </location>
</feature>
<evidence type="ECO:0000256" key="4">
    <source>
        <dbReference type="ARBA" id="ARBA00022759"/>
    </source>
</evidence>
<comment type="subcellular location">
    <subcellularLocation>
        <location evidence="1 6">Cytoplasm</location>
    </subcellularLocation>
</comment>
<proteinExistence type="inferred from homology"/>
<protein>
    <recommendedName>
        <fullName evidence="6">Endonuclease V</fullName>
        <ecNumber evidence="6">3.1.21.7</ecNumber>
    </recommendedName>
    <alternativeName>
        <fullName evidence="6">Deoxyinosine 3'endonuclease</fullName>
    </alternativeName>
    <alternativeName>
        <fullName evidence="6">Deoxyribonuclease V</fullName>
        <shortName evidence="6">DNase V</shortName>
    </alternativeName>
</protein>
<evidence type="ECO:0000256" key="3">
    <source>
        <dbReference type="ARBA" id="ARBA00022722"/>
    </source>
</evidence>
<comment type="function">
    <text evidence="6">DNA repair enzyme involved in the repair of deaminated bases. Selectively cleaves double-stranded DNA at the second phosphodiester bond 3' to a deoxyinosine leaving behind the intact lesion on the nicked DNA.</text>
</comment>
<comment type="similarity">
    <text evidence="6">Belongs to the endonuclease V family.</text>
</comment>
<gene>
    <name evidence="6" type="primary">nfi</name>
    <name evidence="7" type="ORF">DRI96_01635</name>
</gene>
<keyword evidence="6" id="KW-0234">DNA repair</keyword>
<dbReference type="GO" id="GO:0000287">
    <property type="term" value="F:magnesium ion binding"/>
    <property type="evidence" value="ECO:0007669"/>
    <property type="project" value="UniProtKB-UniRule"/>
</dbReference>
<keyword evidence="6" id="KW-0460">Magnesium</keyword>
<comment type="cofactor">
    <cofactor evidence="6">
        <name>Mg(2+)</name>
        <dbReference type="ChEBI" id="CHEBI:18420"/>
    </cofactor>
</comment>
<evidence type="ECO:0000256" key="5">
    <source>
        <dbReference type="ARBA" id="ARBA00022801"/>
    </source>
</evidence>
<dbReference type="PANTHER" id="PTHR28511:SF1">
    <property type="entry name" value="ENDONUCLEASE V"/>
    <property type="match status" value="1"/>
</dbReference>
<dbReference type="Gene3D" id="3.30.2170.10">
    <property type="entry name" value="archaeoglobus fulgidus dsm 4304 superfamily"/>
    <property type="match status" value="1"/>
</dbReference>
<evidence type="ECO:0000313" key="8">
    <source>
        <dbReference type="Proteomes" id="UP000267654"/>
    </source>
</evidence>
<dbReference type="InterPro" id="IPR007581">
    <property type="entry name" value="Endonuclease-V"/>
</dbReference>